<name>A0A7M5WL21_9CNID</name>
<evidence type="ECO:0000256" key="3">
    <source>
        <dbReference type="ARBA" id="ARBA00022792"/>
    </source>
</evidence>
<keyword evidence="12" id="KW-1185">Reference proteome</keyword>
<keyword evidence="9" id="KW-0645">Protease</keyword>
<dbReference type="GO" id="GO:0006465">
    <property type="term" value="P:signal peptide processing"/>
    <property type="evidence" value="ECO:0007669"/>
    <property type="project" value="InterPro"/>
</dbReference>
<feature type="transmembrane region" description="Helical" evidence="9">
    <location>
        <begin position="16"/>
        <end position="38"/>
    </location>
</feature>
<evidence type="ECO:0000256" key="9">
    <source>
        <dbReference type="RuleBase" id="RU362041"/>
    </source>
</evidence>
<evidence type="ECO:0000256" key="4">
    <source>
        <dbReference type="ARBA" id="ARBA00022801"/>
    </source>
</evidence>
<comment type="subcellular location">
    <subcellularLocation>
        <location evidence="1 9">Mitochondrion inner membrane</location>
    </subcellularLocation>
</comment>
<dbReference type="Proteomes" id="UP000594262">
    <property type="component" value="Unplaced"/>
</dbReference>
<evidence type="ECO:0000256" key="1">
    <source>
        <dbReference type="ARBA" id="ARBA00004273"/>
    </source>
</evidence>
<dbReference type="PANTHER" id="PTHR12383:SF16">
    <property type="entry name" value="MITOCHONDRIAL INNER MEMBRANE PROTEASE SUBUNIT 1"/>
    <property type="match status" value="1"/>
</dbReference>
<keyword evidence="6 9" id="KW-0472">Membrane</keyword>
<dbReference type="InterPro" id="IPR036286">
    <property type="entry name" value="LexA/Signal_pep-like_sf"/>
</dbReference>
<evidence type="ECO:0000256" key="6">
    <source>
        <dbReference type="ARBA" id="ARBA00023136"/>
    </source>
</evidence>
<comment type="similarity">
    <text evidence="7">Belongs to the peptidase S26 family. IMP1 subfamily.</text>
</comment>
<feature type="domain" description="Peptidase S26" evidence="10">
    <location>
        <begin position="30"/>
        <end position="107"/>
    </location>
</feature>
<dbReference type="InterPro" id="IPR000223">
    <property type="entry name" value="Pept_S26A_signal_pept_1"/>
</dbReference>
<dbReference type="Pfam" id="PF10502">
    <property type="entry name" value="Peptidase_S26"/>
    <property type="match status" value="2"/>
</dbReference>
<dbReference type="PANTHER" id="PTHR12383">
    <property type="entry name" value="PROTEASE FAMILY S26 MITOCHONDRIAL INNER MEMBRANE PROTEASE-RELATED"/>
    <property type="match status" value="1"/>
</dbReference>
<feature type="domain" description="Peptidase S26" evidence="10">
    <location>
        <begin position="120"/>
        <end position="159"/>
    </location>
</feature>
<comment type="subunit">
    <text evidence="2">Heterodimer of 2 subunits, IMMPL1 and IMMPL2.</text>
</comment>
<dbReference type="InterPro" id="IPR019533">
    <property type="entry name" value="Peptidase_S26"/>
</dbReference>
<dbReference type="Gene3D" id="2.10.109.10">
    <property type="entry name" value="Umud Fragment, subunit A"/>
    <property type="match status" value="1"/>
</dbReference>
<evidence type="ECO:0000256" key="7">
    <source>
        <dbReference type="ARBA" id="ARBA00038445"/>
    </source>
</evidence>
<dbReference type="EC" id="3.4.21.-" evidence="9"/>
<accession>A0A7M5WL21</accession>
<sequence>LFFKIMIKITKSLKRFGLLLGTGINVFCVGHCIFTYGAELTFLSGPSMLPTFNKYGDADVVITEKISKRSTASIKVGDIVISKSPTSPTNLVCKRVAATAGDHVRSSPEMLTHGCPKLFEVPRGHIWLLGDNPENSTDSRSYGAVPIGLIHGKVCFKVWPIPDFGFVS</sequence>
<keyword evidence="4 9" id="KW-0378">Hydrolase</keyword>
<evidence type="ECO:0000256" key="5">
    <source>
        <dbReference type="ARBA" id="ARBA00023128"/>
    </source>
</evidence>
<reference evidence="11" key="1">
    <citation type="submission" date="2021-01" db="UniProtKB">
        <authorList>
            <consortium name="EnsemblMetazoa"/>
        </authorList>
    </citation>
    <scope>IDENTIFICATION</scope>
</reference>
<dbReference type="GO" id="GO:0006627">
    <property type="term" value="P:protein processing involved in protein targeting to mitochondrion"/>
    <property type="evidence" value="ECO:0007669"/>
    <property type="project" value="TreeGrafter"/>
</dbReference>
<dbReference type="EnsemblMetazoa" id="CLYHEMT008568.1">
    <property type="protein sequence ID" value="CLYHEMP008568.1"/>
    <property type="gene ID" value="CLYHEMG008568"/>
</dbReference>
<dbReference type="GO" id="GO:0004252">
    <property type="term" value="F:serine-type endopeptidase activity"/>
    <property type="evidence" value="ECO:0007669"/>
    <property type="project" value="InterPro"/>
</dbReference>
<keyword evidence="3 9" id="KW-0999">Mitochondrion inner membrane</keyword>
<evidence type="ECO:0000259" key="10">
    <source>
        <dbReference type="Pfam" id="PF10502"/>
    </source>
</evidence>
<dbReference type="SUPFAM" id="SSF51306">
    <property type="entry name" value="LexA/Signal peptidase"/>
    <property type="match status" value="1"/>
</dbReference>
<feature type="active site" evidence="8">
    <location>
        <position position="94"/>
    </location>
</feature>
<evidence type="ECO:0000256" key="2">
    <source>
        <dbReference type="ARBA" id="ARBA00011805"/>
    </source>
</evidence>
<keyword evidence="9" id="KW-1133">Transmembrane helix</keyword>
<protein>
    <recommendedName>
        <fullName evidence="9">Mitochondrial inner membrane protease subunit</fullName>
        <ecNumber evidence="9">3.4.21.-</ecNumber>
    </recommendedName>
</protein>
<feature type="active site" evidence="8">
    <location>
        <position position="47"/>
    </location>
</feature>
<keyword evidence="5 9" id="KW-0496">Mitochondrion</keyword>
<dbReference type="GO" id="GO:0042720">
    <property type="term" value="C:mitochondrial inner membrane peptidase complex"/>
    <property type="evidence" value="ECO:0007669"/>
    <property type="project" value="TreeGrafter"/>
</dbReference>
<evidence type="ECO:0000313" key="11">
    <source>
        <dbReference type="EnsemblMetazoa" id="CLYHEMP008568.1"/>
    </source>
</evidence>
<evidence type="ECO:0000256" key="8">
    <source>
        <dbReference type="PIRSR" id="PIRSR600223-1"/>
    </source>
</evidence>
<keyword evidence="9" id="KW-0812">Transmembrane</keyword>
<dbReference type="NCBIfam" id="TIGR02227">
    <property type="entry name" value="sigpep_I_bact"/>
    <property type="match status" value="1"/>
</dbReference>
<dbReference type="CDD" id="cd06530">
    <property type="entry name" value="S26_SPase_I"/>
    <property type="match status" value="1"/>
</dbReference>
<dbReference type="PRINTS" id="PR00727">
    <property type="entry name" value="LEADERPTASE"/>
</dbReference>
<evidence type="ECO:0000313" key="12">
    <source>
        <dbReference type="Proteomes" id="UP000594262"/>
    </source>
</evidence>
<dbReference type="OrthoDB" id="308440at2759"/>
<proteinExistence type="inferred from homology"/>
<dbReference type="InterPro" id="IPR052064">
    <property type="entry name" value="Mito_IMP1_subunit"/>
</dbReference>
<organism evidence="11 12">
    <name type="scientific">Clytia hemisphaerica</name>
    <dbReference type="NCBI Taxonomy" id="252671"/>
    <lineage>
        <taxon>Eukaryota</taxon>
        <taxon>Metazoa</taxon>
        <taxon>Cnidaria</taxon>
        <taxon>Hydrozoa</taxon>
        <taxon>Hydroidolina</taxon>
        <taxon>Leptothecata</taxon>
        <taxon>Obeliida</taxon>
        <taxon>Clytiidae</taxon>
        <taxon>Clytia</taxon>
    </lineage>
</organism>
<dbReference type="AlphaFoldDB" id="A0A7M5WL21"/>